<evidence type="ECO:0000313" key="1">
    <source>
        <dbReference type="EMBL" id="MCP8969726.1"/>
    </source>
</evidence>
<name>A0AA41X697_9BACI</name>
<dbReference type="Proteomes" id="UP001156102">
    <property type="component" value="Unassembled WGS sequence"/>
</dbReference>
<evidence type="ECO:0000313" key="2">
    <source>
        <dbReference type="Proteomes" id="UP001156102"/>
    </source>
</evidence>
<sequence>MTPYELNLFINGYYEKQKQEQENDITLAYLTAYWHRVKKMPALKDVLKQPQQPKKQMSNEQMFERVKALNAAFGGATY</sequence>
<comment type="caution">
    <text evidence="1">The sequence shown here is derived from an EMBL/GenBank/DDBJ whole genome shotgun (WGS) entry which is preliminary data.</text>
</comment>
<reference evidence="1" key="1">
    <citation type="submission" date="2022-07" db="EMBL/GenBank/DDBJ databases">
        <authorList>
            <person name="Li W.-J."/>
            <person name="Deng Q.-Q."/>
        </authorList>
    </citation>
    <scope>NUCLEOTIDE SEQUENCE</scope>
    <source>
        <strain evidence="1">SYSU M60031</strain>
    </source>
</reference>
<dbReference type="RefSeq" id="WP_254759647.1">
    <property type="nucleotide sequence ID" value="NZ_JANCLT010000007.1"/>
</dbReference>
<accession>A0AA41X697</accession>
<protein>
    <submittedName>
        <fullName evidence="1">Uncharacterized protein</fullName>
    </submittedName>
</protein>
<dbReference type="EMBL" id="JANCLT010000007">
    <property type="protein sequence ID" value="MCP8969726.1"/>
    <property type="molecule type" value="Genomic_DNA"/>
</dbReference>
<organism evidence="1 2">
    <name type="scientific">Ectobacillus ponti</name>
    <dbReference type="NCBI Taxonomy" id="2961894"/>
    <lineage>
        <taxon>Bacteria</taxon>
        <taxon>Bacillati</taxon>
        <taxon>Bacillota</taxon>
        <taxon>Bacilli</taxon>
        <taxon>Bacillales</taxon>
        <taxon>Bacillaceae</taxon>
        <taxon>Ectobacillus</taxon>
    </lineage>
</organism>
<keyword evidence="2" id="KW-1185">Reference proteome</keyword>
<proteinExistence type="predicted"/>
<dbReference type="AlphaFoldDB" id="A0AA41X697"/>
<gene>
    <name evidence="1" type="ORF">NK662_14440</name>
</gene>